<evidence type="ECO:0000259" key="3">
    <source>
        <dbReference type="PROSITE" id="PS51186"/>
    </source>
</evidence>
<keyword evidence="5" id="KW-1185">Reference proteome</keyword>
<dbReference type="GO" id="GO:0005840">
    <property type="term" value="C:ribosome"/>
    <property type="evidence" value="ECO:0007669"/>
    <property type="project" value="UniProtKB-KW"/>
</dbReference>
<reference evidence="5" key="1">
    <citation type="submission" date="2017-04" db="EMBL/GenBank/DDBJ databases">
        <authorList>
            <person name="Varghese N."/>
            <person name="Submissions S."/>
        </authorList>
    </citation>
    <scope>NUCLEOTIDE SEQUENCE [LARGE SCALE GENOMIC DNA]</scope>
    <source>
        <strain evidence="5">DSM 9293</strain>
    </source>
</reference>
<dbReference type="Gene3D" id="3.40.630.30">
    <property type="match status" value="1"/>
</dbReference>
<sequence>MIIRHIEPNDYRALCELWQAAQLTFDIGDAEEDFAWALQHYGQHYFVMEEESRIIGSVLAAFDGRRGWIYHLAVHPEFQRRGLGRQLMEHAEASLSHMGCLKINLLIEPHNLGVKQFYMRLGYTPANNQFMEKIIHSQ</sequence>
<dbReference type="SUPFAM" id="SSF55729">
    <property type="entry name" value="Acyl-CoA N-acyltransferases (Nat)"/>
    <property type="match status" value="1"/>
</dbReference>
<evidence type="ECO:0000313" key="4">
    <source>
        <dbReference type="EMBL" id="SMC06993.1"/>
    </source>
</evidence>
<gene>
    <name evidence="4" type="ORF">SAMN00768000_3146</name>
</gene>
<keyword evidence="4" id="KW-0689">Ribosomal protein</keyword>
<dbReference type="AlphaFoldDB" id="A0A1W1WMM5"/>
<keyword evidence="1" id="KW-0808">Transferase</keyword>
<dbReference type="OrthoDB" id="9797178at2"/>
<dbReference type="PROSITE" id="PS51186">
    <property type="entry name" value="GNAT"/>
    <property type="match status" value="1"/>
</dbReference>
<protein>
    <submittedName>
        <fullName evidence="4">Ribosomal protein S18 acetylase RimI</fullName>
    </submittedName>
</protein>
<evidence type="ECO:0000313" key="5">
    <source>
        <dbReference type="Proteomes" id="UP000192660"/>
    </source>
</evidence>
<dbReference type="RefSeq" id="WP_084661703.1">
    <property type="nucleotide sequence ID" value="NZ_FWWY01000001.1"/>
</dbReference>
<dbReference type="CDD" id="cd04301">
    <property type="entry name" value="NAT_SF"/>
    <property type="match status" value="1"/>
</dbReference>
<keyword evidence="4" id="KW-0687">Ribonucleoprotein</keyword>
<dbReference type="Pfam" id="PF00583">
    <property type="entry name" value="Acetyltransf_1"/>
    <property type="match status" value="1"/>
</dbReference>
<evidence type="ECO:0000256" key="2">
    <source>
        <dbReference type="ARBA" id="ARBA00023315"/>
    </source>
</evidence>
<dbReference type="InterPro" id="IPR016181">
    <property type="entry name" value="Acyl_CoA_acyltransferase"/>
</dbReference>
<dbReference type="InterPro" id="IPR000182">
    <property type="entry name" value="GNAT_dom"/>
</dbReference>
<feature type="domain" description="N-acetyltransferase" evidence="3">
    <location>
        <begin position="1"/>
        <end position="138"/>
    </location>
</feature>
<dbReference type="NCBIfam" id="NF002959">
    <property type="entry name" value="PRK03624.1"/>
    <property type="match status" value="1"/>
</dbReference>
<dbReference type="GO" id="GO:0016747">
    <property type="term" value="F:acyltransferase activity, transferring groups other than amino-acyl groups"/>
    <property type="evidence" value="ECO:0007669"/>
    <property type="project" value="InterPro"/>
</dbReference>
<evidence type="ECO:0000256" key="1">
    <source>
        <dbReference type="ARBA" id="ARBA00022679"/>
    </source>
</evidence>
<dbReference type="PIRSF" id="PIRSF037663">
    <property type="entry name" value="Acetyltransf_GNAT_prd"/>
    <property type="match status" value="1"/>
</dbReference>
<dbReference type="PANTHER" id="PTHR43877">
    <property type="entry name" value="AMINOALKYLPHOSPHONATE N-ACETYLTRANSFERASE-RELATED-RELATED"/>
    <property type="match status" value="1"/>
</dbReference>
<accession>A0A1W1WMM5</accession>
<dbReference type="Proteomes" id="UP000192660">
    <property type="component" value="Unassembled WGS sequence"/>
</dbReference>
<dbReference type="InterPro" id="IPR017255">
    <property type="entry name" value="AcTrfase_GNAT_prd"/>
</dbReference>
<dbReference type="STRING" id="28034.BFX07_06120"/>
<dbReference type="EMBL" id="FWWY01000001">
    <property type="protein sequence ID" value="SMC06993.1"/>
    <property type="molecule type" value="Genomic_DNA"/>
</dbReference>
<proteinExistence type="predicted"/>
<dbReference type="InterPro" id="IPR050832">
    <property type="entry name" value="Bact_Acetyltransf"/>
</dbReference>
<organism evidence="4 5">
    <name type="scientific">Sulfobacillus thermosulfidooxidans (strain DSM 9293 / VKM B-1269 / AT-1)</name>
    <dbReference type="NCBI Taxonomy" id="929705"/>
    <lineage>
        <taxon>Bacteria</taxon>
        <taxon>Bacillati</taxon>
        <taxon>Bacillota</taxon>
        <taxon>Clostridia</taxon>
        <taxon>Eubacteriales</taxon>
        <taxon>Clostridiales Family XVII. Incertae Sedis</taxon>
        <taxon>Sulfobacillus</taxon>
    </lineage>
</organism>
<keyword evidence="2" id="KW-0012">Acyltransferase</keyword>
<name>A0A1W1WMM5_SULTA</name>